<name>A0ABS5HJK5_9BACT</name>
<dbReference type="Gene3D" id="2.160.20.160">
    <property type="match status" value="1"/>
</dbReference>
<evidence type="ECO:0008006" key="3">
    <source>
        <dbReference type="Google" id="ProtNLM"/>
    </source>
</evidence>
<dbReference type="Gene3D" id="2.60.40.10">
    <property type="entry name" value="Immunoglobulins"/>
    <property type="match status" value="1"/>
</dbReference>
<protein>
    <recommendedName>
        <fullName evidence="3">Bacterial Ig-like domain-containing protein</fullName>
    </recommendedName>
</protein>
<evidence type="ECO:0000313" key="1">
    <source>
        <dbReference type="EMBL" id="MBR8464441.1"/>
    </source>
</evidence>
<sequence>NKAENGDSTGTTTVKVTVPGNAMVGDKIVISYTDADGKSKTTEVTIDDNVKTNGTEIEIPVKDGKTSVTAKVVDMAGNESESATGSIEVEAVIPEIESMSFIDDDKAQIDSMISYFENKGLCHDFDSSRYVGDITKDETDTSSTIKNLTNDASQEASVKLSSALPSGYDLVVYGSDGKVVASTQDGTLTSTDGVTYNFTNNISADGSYTYTAKIENNGVSVSNEKSVSMTLDSHMDIVVDSTSYNNSTITLKGEEGAKVFLTYKNDRGETLRVDASEANGTYTLNLNEKGSWHPSFYGNAQIFMVDAAGNVSQSGIAMLERVYSDGGHMNSGFDKDRTITYDTYHSGSNIQMTTSADEGYLTSDANDMIITNTYVSGTKPSIINTYGGDDMVFIGTNLSKGKVDLGEGNNKLVVGASDSKIIDGYITAGAEVKAGSGDDILSVRTNIDGSRIDLGDGDNTISVGNYIVNSTITTGSGDDVLNVKENFRGGANADLGDGNNTINIDGAVEANASITTHSGDDTINIKYQVVDSTIDTGAGNDTLIIGGSVNLGNKIYMGDGDDALSIRGGIGVASTKIDLGAGNDTVTVYNSKDTIANIDGGDGYDTLVLHEAKSSVDFTNISNRVNNIEEISLAADGKANTIKISAQDVLDITDDNNILKISTSEDGIVGDSVKLETGRGSSTWTKGESSDGYTSYTAMSGGKTVVIQIDDDIRVDL</sequence>
<dbReference type="EMBL" id="JAGSSW010000008">
    <property type="protein sequence ID" value="MBR8464441.1"/>
    <property type="molecule type" value="Genomic_DNA"/>
</dbReference>
<reference evidence="1 2" key="1">
    <citation type="submission" date="2021-04" db="EMBL/GenBank/DDBJ databases">
        <title>Molecular and phenotypic characterization and identification of bacterial isolates recovered from the Anatolian ground squirrels (Spermophilus xanthoprymnus) and which have the potential to form a new species in the Campylobacter genus.</title>
        <authorList>
            <person name="Aydin F."/>
            <person name="Abay S."/>
            <person name="Kayman T."/>
            <person name="Karakaya E."/>
            <person name="Mustak H.K."/>
            <person name="Mustak I.B."/>
            <person name="Bilgin N."/>
            <person name="Duzler A."/>
            <person name="Sahin O."/>
            <person name="Guran O."/>
            <person name="Saticioglu I.B."/>
        </authorList>
    </citation>
    <scope>NUCLEOTIDE SEQUENCE [LARGE SCALE GENOMIC DNA]</scope>
    <source>
        <strain evidence="2">faydin-G24</strain>
    </source>
</reference>
<keyword evidence="2" id="KW-1185">Reference proteome</keyword>
<accession>A0ABS5HJK5</accession>
<dbReference type="InterPro" id="IPR013783">
    <property type="entry name" value="Ig-like_fold"/>
</dbReference>
<comment type="caution">
    <text evidence="1">The sequence shown here is derived from an EMBL/GenBank/DDBJ whole genome shotgun (WGS) entry which is preliminary data.</text>
</comment>
<gene>
    <name evidence="1" type="ORF">KDD93_07670</name>
</gene>
<dbReference type="PRINTS" id="PR00313">
    <property type="entry name" value="CABNDNGRPT"/>
</dbReference>
<proteinExistence type="predicted"/>
<dbReference type="Proteomes" id="UP000682951">
    <property type="component" value="Unassembled WGS sequence"/>
</dbReference>
<feature type="non-terminal residue" evidence="1">
    <location>
        <position position="1"/>
    </location>
</feature>
<evidence type="ECO:0000313" key="2">
    <source>
        <dbReference type="Proteomes" id="UP000682951"/>
    </source>
</evidence>
<dbReference type="RefSeq" id="WP_212142329.1">
    <property type="nucleotide sequence ID" value="NZ_JAGSSW010000008.1"/>
</dbReference>
<organism evidence="1 2">
    <name type="scientific">Campylobacter anatolicus</name>
    <dbReference type="NCBI Taxonomy" id="2829105"/>
    <lineage>
        <taxon>Bacteria</taxon>
        <taxon>Pseudomonadati</taxon>
        <taxon>Campylobacterota</taxon>
        <taxon>Epsilonproteobacteria</taxon>
        <taxon>Campylobacterales</taxon>
        <taxon>Campylobacteraceae</taxon>
        <taxon>Campylobacter</taxon>
    </lineage>
</organism>